<evidence type="ECO:0000256" key="2">
    <source>
        <dbReference type="SAM" id="Phobius"/>
    </source>
</evidence>
<feature type="transmembrane region" description="Helical" evidence="2">
    <location>
        <begin position="86"/>
        <end position="105"/>
    </location>
</feature>
<keyword evidence="2" id="KW-0812">Transmembrane</keyword>
<evidence type="ECO:0000313" key="3">
    <source>
        <dbReference type="EMBL" id="GAA3579678.1"/>
    </source>
</evidence>
<dbReference type="Proteomes" id="UP001500954">
    <property type="component" value="Unassembled WGS sequence"/>
</dbReference>
<evidence type="ECO:0000256" key="1">
    <source>
        <dbReference type="SAM" id="MobiDB-lite"/>
    </source>
</evidence>
<organism evidence="3 4">
    <name type="scientific">Snuella lapsa</name>
    <dbReference type="NCBI Taxonomy" id="870481"/>
    <lineage>
        <taxon>Bacteria</taxon>
        <taxon>Pseudomonadati</taxon>
        <taxon>Bacteroidota</taxon>
        <taxon>Flavobacteriia</taxon>
        <taxon>Flavobacteriales</taxon>
        <taxon>Flavobacteriaceae</taxon>
        <taxon>Snuella</taxon>
    </lineage>
</organism>
<dbReference type="RefSeq" id="WP_345007263.1">
    <property type="nucleotide sequence ID" value="NZ_BAABCY010000080.1"/>
</dbReference>
<name>A0ABP6YB58_9FLAO</name>
<proteinExistence type="predicted"/>
<feature type="region of interest" description="Disordered" evidence="1">
    <location>
        <begin position="1"/>
        <end position="31"/>
    </location>
</feature>
<keyword evidence="2" id="KW-0472">Membrane</keyword>
<sequence length="147" mass="16968">MKDNNQEQKIKEKSNYELNGNNSEPNIQEISPQDKFLETLIEKGGQVLMGYTQMSQETQKYSIDRQSEIEKEELKTANKFDIRDKIYKGILIVVCIISLILSDLFIEKAEVVIPVLTLIIGLLFKTNSLSDFRSLTKDKYDKNNESE</sequence>
<evidence type="ECO:0000313" key="4">
    <source>
        <dbReference type="Proteomes" id="UP001500954"/>
    </source>
</evidence>
<gene>
    <name evidence="3" type="ORF">GCM10022395_30440</name>
</gene>
<comment type="caution">
    <text evidence="3">The sequence shown here is derived from an EMBL/GenBank/DDBJ whole genome shotgun (WGS) entry which is preliminary data.</text>
</comment>
<accession>A0ABP6YB58</accession>
<reference evidence="4" key="1">
    <citation type="journal article" date="2019" name="Int. J. Syst. Evol. Microbiol.">
        <title>The Global Catalogue of Microorganisms (GCM) 10K type strain sequencing project: providing services to taxonomists for standard genome sequencing and annotation.</title>
        <authorList>
            <consortium name="The Broad Institute Genomics Platform"/>
            <consortium name="The Broad Institute Genome Sequencing Center for Infectious Disease"/>
            <person name="Wu L."/>
            <person name="Ma J."/>
        </authorList>
    </citation>
    <scope>NUCLEOTIDE SEQUENCE [LARGE SCALE GENOMIC DNA]</scope>
    <source>
        <strain evidence="4">JCM 17111</strain>
    </source>
</reference>
<feature type="compositionally biased region" description="Polar residues" evidence="1">
    <location>
        <begin position="16"/>
        <end position="31"/>
    </location>
</feature>
<feature type="compositionally biased region" description="Basic and acidic residues" evidence="1">
    <location>
        <begin position="1"/>
        <end position="15"/>
    </location>
</feature>
<dbReference type="EMBL" id="BAABCY010000080">
    <property type="protein sequence ID" value="GAA3579678.1"/>
    <property type="molecule type" value="Genomic_DNA"/>
</dbReference>
<keyword evidence="4" id="KW-1185">Reference proteome</keyword>
<protein>
    <submittedName>
        <fullName evidence="3">Uncharacterized protein</fullName>
    </submittedName>
</protein>
<keyword evidence="2" id="KW-1133">Transmembrane helix</keyword>
<feature type="transmembrane region" description="Helical" evidence="2">
    <location>
        <begin position="111"/>
        <end position="129"/>
    </location>
</feature>